<evidence type="ECO:0000256" key="9">
    <source>
        <dbReference type="ARBA" id="ARBA00048679"/>
    </source>
</evidence>
<feature type="compositionally biased region" description="Polar residues" evidence="12">
    <location>
        <begin position="56"/>
        <end position="73"/>
    </location>
</feature>
<feature type="region of interest" description="Disordered" evidence="12">
    <location>
        <begin position="1"/>
        <end position="76"/>
    </location>
</feature>
<dbReference type="Pfam" id="PF00069">
    <property type="entry name" value="Pkinase"/>
    <property type="match status" value="2"/>
</dbReference>
<evidence type="ECO:0000256" key="4">
    <source>
        <dbReference type="ARBA" id="ARBA00022679"/>
    </source>
</evidence>
<accession>A0A1D6K6Y4</accession>
<dbReference type="GO" id="GO:0004674">
    <property type="term" value="F:protein serine/threonine kinase activity"/>
    <property type="evidence" value="ECO:0007669"/>
    <property type="project" value="UniProtKB-KW"/>
</dbReference>
<evidence type="ECO:0000313" key="13">
    <source>
        <dbReference type="EMBL" id="ONL99317.1"/>
    </source>
</evidence>
<dbReference type="EC" id="2.7.11.1" evidence="2"/>
<evidence type="ECO:0000256" key="10">
    <source>
        <dbReference type="PROSITE-ProRule" id="PRU10141"/>
    </source>
</evidence>
<dbReference type="PROSITE" id="PS50011">
    <property type="entry name" value="PROTEIN_KINASE_DOM"/>
    <property type="match status" value="1"/>
</dbReference>
<proteinExistence type="inferred from homology"/>
<dbReference type="InterPro" id="IPR000719">
    <property type="entry name" value="Prot_kinase_dom"/>
</dbReference>
<name>A0A1D6K6Y4_MAIZE</name>
<dbReference type="AlphaFoldDB" id="A0A1D6K6Y4"/>
<dbReference type="InterPro" id="IPR017441">
    <property type="entry name" value="Protein_kinase_ATP_BS"/>
</dbReference>
<comment type="catalytic activity">
    <reaction evidence="9">
        <text>L-seryl-[protein] + ATP = O-phospho-L-seryl-[protein] + ADP + H(+)</text>
        <dbReference type="Rhea" id="RHEA:17989"/>
        <dbReference type="Rhea" id="RHEA-COMP:9863"/>
        <dbReference type="Rhea" id="RHEA-COMP:11604"/>
        <dbReference type="ChEBI" id="CHEBI:15378"/>
        <dbReference type="ChEBI" id="CHEBI:29999"/>
        <dbReference type="ChEBI" id="CHEBI:30616"/>
        <dbReference type="ChEBI" id="CHEBI:83421"/>
        <dbReference type="ChEBI" id="CHEBI:456216"/>
        <dbReference type="EC" id="2.7.11.1"/>
    </reaction>
</comment>
<dbReference type="InterPro" id="IPR039192">
    <property type="entry name" value="STKc_GSK3"/>
</dbReference>
<evidence type="ECO:0000256" key="7">
    <source>
        <dbReference type="ARBA" id="ARBA00022840"/>
    </source>
</evidence>
<dbReference type="InterPro" id="IPR050591">
    <property type="entry name" value="GSK-3"/>
</dbReference>
<dbReference type="GO" id="GO:0005524">
    <property type="term" value="F:ATP binding"/>
    <property type="evidence" value="ECO:0007669"/>
    <property type="project" value="UniProtKB-UniRule"/>
</dbReference>
<protein>
    <recommendedName>
        <fullName evidence="2">non-specific serine/threonine protein kinase</fullName>
        <ecNumber evidence="2">2.7.11.1</ecNumber>
    </recommendedName>
</protein>
<dbReference type="SUPFAM" id="SSF56112">
    <property type="entry name" value="Protein kinase-like (PK-like)"/>
    <property type="match status" value="1"/>
</dbReference>
<dbReference type="InterPro" id="IPR008271">
    <property type="entry name" value="Ser/Thr_kinase_AS"/>
</dbReference>
<evidence type="ECO:0000256" key="6">
    <source>
        <dbReference type="ARBA" id="ARBA00022777"/>
    </source>
</evidence>
<sequence>MHMMRRLKSIASGRSSVSDPGGDSGSKRPKFEQDGAGDIVMEPHLTEDKPVRIDQESSSTSNRDAEASTSTSMKPVKTEEAGADLLPKEMNIMTISDDKADGHNDKEGEGVTLDGTGTETGQIIVTTIGGHNGKPKQKVSYMAELVVGTGSFGIVFQAKCLETDETVAIKKVLQDKRYKNRELQTMQLHDHPNVVQLKHHFFSTTQKGEVYLNLVLEFVSETVYRVAKYYNRMNQRVPIIYVKLYAYQMCRALAYIHRVVGVCHRDIKPQNLLVPGEPNISYICSRYYRAPELIFGATEYTTAIDIWSVGCVVAELLIGQPLFPGESGVDQLVEIIKLFGKRMPPEAVDLVSRLLQYSPNLRCTAVDACAHPFFDELRDPKACLPNGRPMPPLFDFTAAELEGLPAELVHRIVPEHMRKEVN</sequence>
<dbReference type="SMART" id="SM00220">
    <property type="entry name" value="S_TKc"/>
    <property type="match status" value="1"/>
</dbReference>
<dbReference type="Gene3D" id="3.30.200.20">
    <property type="entry name" value="Phosphorylase Kinase, domain 1"/>
    <property type="match status" value="1"/>
</dbReference>
<dbReference type="PROSITE" id="PS00108">
    <property type="entry name" value="PROTEIN_KINASE_ST"/>
    <property type="match status" value="1"/>
</dbReference>
<gene>
    <name evidence="13" type="ORF">ZEAMMB73_Zm00001d029664</name>
</gene>
<dbReference type="Gene3D" id="1.10.510.10">
    <property type="entry name" value="Transferase(Phosphotransferase) domain 1"/>
    <property type="match status" value="1"/>
</dbReference>
<evidence type="ECO:0000256" key="11">
    <source>
        <dbReference type="RuleBase" id="RU000304"/>
    </source>
</evidence>
<feature type="binding site" evidence="10">
    <location>
        <position position="171"/>
    </location>
    <ligand>
        <name>ATP</name>
        <dbReference type="ChEBI" id="CHEBI:30616"/>
    </ligand>
</feature>
<dbReference type="PANTHER" id="PTHR24057:SF60">
    <property type="entry name" value="SHAGGY-RELATED PROTEIN KINASE THETA"/>
    <property type="match status" value="1"/>
</dbReference>
<evidence type="ECO:0000256" key="12">
    <source>
        <dbReference type="SAM" id="MobiDB-lite"/>
    </source>
</evidence>
<evidence type="ECO:0000256" key="1">
    <source>
        <dbReference type="ARBA" id="ARBA00005527"/>
    </source>
</evidence>
<feature type="compositionally biased region" description="Basic and acidic residues" evidence="12">
    <location>
        <begin position="44"/>
        <end position="55"/>
    </location>
</feature>
<dbReference type="ExpressionAtlas" id="A0A1D6K6Y4">
    <property type="expression patterns" value="baseline and differential"/>
</dbReference>
<evidence type="ECO:0000256" key="8">
    <source>
        <dbReference type="ARBA" id="ARBA00047899"/>
    </source>
</evidence>
<evidence type="ECO:0000256" key="2">
    <source>
        <dbReference type="ARBA" id="ARBA00012513"/>
    </source>
</evidence>
<reference evidence="13" key="1">
    <citation type="submission" date="2015-12" db="EMBL/GenBank/DDBJ databases">
        <title>Update maize B73 reference genome by single molecule sequencing technologies.</title>
        <authorList>
            <consortium name="Maize Genome Sequencing Project"/>
            <person name="Ware D."/>
        </authorList>
    </citation>
    <scope>NUCLEOTIDE SEQUENCE [LARGE SCALE GENOMIC DNA]</scope>
    <source>
        <tissue evidence="13">Seedling</tissue>
    </source>
</reference>
<dbReference type="CDD" id="cd14137">
    <property type="entry name" value="STKc_GSK3"/>
    <property type="match status" value="1"/>
</dbReference>
<comment type="similarity">
    <text evidence="1">Belongs to the protein kinase superfamily. CMGC Ser/Thr protein kinase family. GSK-3 subfamily.</text>
</comment>
<feature type="compositionally biased region" description="Low complexity" evidence="12">
    <location>
        <begin position="12"/>
        <end position="21"/>
    </location>
</feature>
<keyword evidence="4" id="KW-0808">Transferase</keyword>
<dbReference type="PROSITE" id="PS00107">
    <property type="entry name" value="PROTEIN_KINASE_ATP"/>
    <property type="match status" value="1"/>
</dbReference>
<dbReference type="PANTHER" id="PTHR24057">
    <property type="entry name" value="GLYCOGEN SYNTHASE KINASE-3 ALPHA"/>
    <property type="match status" value="1"/>
</dbReference>
<organism evidence="13">
    <name type="scientific">Zea mays</name>
    <name type="common">Maize</name>
    <dbReference type="NCBI Taxonomy" id="4577"/>
    <lineage>
        <taxon>Eukaryota</taxon>
        <taxon>Viridiplantae</taxon>
        <taxon>Streptophyta</taxon>
        <taxon>Embryophyta</taxon>
        <taxon>Tracheophyta</taxon>
        <taxon>Spermatophyta</taxon>
        <taxon>Magnoliopsida</taxon>
        <taxon>Liliopsida</taxon>
        <taxon>Poales</taxon>
        <taxon>Poaceae</taxon>
        <taxon>PACMAD clade</taxon>
        <taxon>Panicoideae</taxon>
        <taxon>Andropogonodae</taxon>
        <taxon>Andropogoneae</taxon>
        <taxon>Tripsacinae</taxon>
        <taxon>Zea</taxon>
    </lineage>
</organism>
<evidence type="ECO:0000256" key="5">
    <source>
        <dbReference type="ARBA" id="ARBA00022741"/>
    </source>
</evidence>
<keyword evidence="7 10" id="KW-0067">ATP-binding</keyword>
<dbReference type="InterPro" id="IPR011009">
    <property type="entry name" value="Kinase-like_dom_sf"/>
</dbReference>
<dbReference type="EMBL" id="CM007647">
    <property type="protein sequence ID" value="ONL99317.1"/>
    <property type="molecule type" value="Genomic_DNA"/>
</dbReference>
<evidence type="ECO:0000256" key="3">
    <source>
        <dbReference type="ARBA" id="ARBA00022527"/>
    </source>
</evidence>
<keyword evidence="3 11" id="KW-0723">Serine/threonine-protein kinase</keyword>
<keyword evidence="5 10" id="KW-0547">Nucleotide-binding</keyword>
<dbReference type="FunFam" id="3.30.200.20:FF:000009">
    <property type="entry name" value="Glycogen synthase kinase-3 beta"/>
    <property type="match status" value="1"/>
</dbReference>
<comment type="catalytic activity">
    <reaction evidence="8">
        <text>L-threonyl-[protein] + ATP = O-phospho-L-threonyl-[protein] + ADP + H(+)</text>
        <dbReference type="Rhea" id="RHEA:46608"/>
        <dbReference type="Rhea" id="RHEA-COMP:11060"/>
        <dbReference type="Rhea" id="RHEA-COMP:11605"/>
        <dbReference type="ChEBI" id="CHEBI:15378"/>
        <dbReference type="ChEBI" id="CHEBI:30013"/>
        <dbReference type="ChEBI" id="CHEBI:30616"/>
        <dbReference type="ChEBI" id="CHEBI:61977"/>
        <dbReference type="ChEBI" id="CHEBI:456216"/>
        <dbReference type="EC" id="2.7.11.1"/>
    </reaction>
</comment>
<keyword evidence="6 13" id="KW-0418">Kinase</keyword>